<comment type="caution">
    <text evidence="2">The sequence shown here is derived from an EMBL/GenBank/DDBJ whole genome shotgun (WGS) entry which is preliminary data.</text>
</comment>
<keyword evidence="3" id="KW-1185">Reference proteome</keyword>
<gene>
    <name evidence="2" type="ORF">AB0301_10195</name>
</gene>
<feature type="compositionally biased region" description="Basic and acidic residues" evidence="1">
    <location>
        <begin position="191"/>
        <end position="203"/>
    </location>
</feature>
<protein>
    <submittedName>
        <fullName evidence="2">VWA domain-containing protein</fullName>
    </submittedName>
</protein>
<name>A0ABV3LHN7_9MICO</name>
<evidence type="ECO:0000313" key="3">
    <source>
        <dbReference type="Proteomes" id="UP001553715"/>
    </source>
</evidence>
<evidence type="ECO:0000313" key="2">
    <source>
        <dbReference type="EMBL" id="MEW1975430.1"/>
    </source>
</evidence>
<dbReference type="EMBL" id="JBFBMH010000013">
    <property type="protein sequence ID" value="MEW1975430.1"/>
    <property type="molecule type" value="Genomic_DNA"/>
</dbReference>
<dbReference type="InterPro" id="IPR036465">
    <property type="entry name" value="vWFA_dom_sf"/>
</dbReference>
<accession>A0ABV3LHN7</accession>
<evidence type="ECO:0000256" key="1">
    <source>
        <dbReference type="SAM" id="MobiDB-lite"/>
    </source>
</evidence>
<sequence>MTDNNYTAMLIILDRSGSMSMIREDMIGGIEQLIAAQSAEPGMLTIDLVTFDTEVELTHHFADPSSMKVELVPRGGTALYDAIGWSFNGFGQALAELPEHARPGTVLVTIVTDGEENSSREYTAAIVTKTIEHQRAVFDWDVSFLGANQDAIEEARKIGIDAADAIDYGVGAVGAAMNTHANKLSRRRRGDRAGYTDEERGTARGEGSS</sequence>
<feature type="region of interest" description="Disordered" evidence="1">
    <location>
        <begin position="183"/>
        <end position="209"/>
    </location>
</feature>
<proteinExistence type="predicted"/>
<dbReference type="CDD" id="cd00198">
    <property type="entry name" value="vWFA"/>
    <property type="match status" value="1"/>
</dbReference>
<dbReference type="SUPFAM" id="SSF53300">
    <property type="entry name" value="vWA-like"/>
    <property type="match status" value="1"/>
</dbReference>
<dbReference type="Proteomes" id="UP001553715">
    <property type="component" value="Unassembled WGS sequence"/>
</dbReference>
<dbReference type="Gene3D" id="3.40.50.410">
    <property type="entry name" value="von Willebrand factor, type A domain"/>
    <property type="match status" value="1"/>
</dbReference>
<dbReference type="RefSeq" id="WP_366232934.1">
    <property type="nucleotide sequence ID" value="NZ_JBFBMH010000013.1"/>
</dbReference>
<reference evidence="2 3" key="1">
    <citation type="submission" date="2024-06" db="EMBL/GenBank/DDBJ databases">
        <title>The Natural Products Discovery Center: Release of the First 8490 Sequenced Strains for Exploring Actinobacteria Biosynthetic Diversity.</title>
        <authorList>
            <person name="Kalkreuter E."/>
            <person name="Kautsar S.A."/>
            <person name="Yang D."/>
            <person name="Bader C.D."/>
            <person name="Teijaro C.N."/>
            <person name="Fluegel L."/>
            <person name="Davis C.M."/>
            <person name="Simpson J.R."/>
            <person name="Lauterbach L."/>
            <person name="Steele A.D."/>
            <person name="Gui C."/>
            <person name="Meng S."/>
            <person name="Li G."/>
            <person name="Viehrig K."/>
            <person name="Ye F."/>
            <person name="Su P."/>
            <person name="Kiefer A.F."/>
            <person name="Nichols A."/>
            <person name="Cepeda A.J."/>
            <person name="Yan W."/>
            <person name="Fan B."/>
            <person name="Jiang Y."/>
            <person name="Adhikari A."/>
            <person name="Zheng C.-J."/>
            <person name="Schuster L."/>
            <person name="Cowan T.M."/>
            <person name="Smanski M.J."/>
            <person name="Chevrette M.G."/>
            <person name="De Carvalho L.P.S."/>
            <person name="Shen B."/>
        </authorList>
    </citation>
    <scope>NUCLEOTIDE SEQUENCE [LARGE SCALE GENOMIC DNA]</scope>
    <source>
        <strain evidence="2 3">NPDC077434</strain>
    </source>
</reference>
<organism evidence="2 3">
    <name type="scientific">Microbacterium profundi</name>
    <dbReference type="NCBI Taxonomy" id="450380"/>
    <lineage>
        <taxon>Bacteria</taxon>
        <taxon>Bacillati</taxon>
        <taxon>Actinomycetota</taxon>
        <taxon>Actinomycetes</taxon>
        <taxon>Micrococcales</taxon>
        <taxon>Microbacteriaceae</taxon>
        <taxon>Microbacterium</taxon>
    </lineage>
</organism>